<evidence type="ECO:0000259" key="2">
    <source>
        <dbReference type="Pfam" id="PF01965"/>
    </source>
</evidence>
<dbReference type="SUPFAM" id="SSF52317">
    <property type="entry name" value="Class I glutamine amidotransferase-like"/>
    <property type="match status" value="1"/>
</dbReference>
<dbReference type="GO" id="GO:0016740">
    <property type="term" value="F:transferase activity"/>
    <property type="evidence" value="ECO:0007669"/>
    <property type="project" value="UniProtKB-KW"/>
</dbReference>
<dbReference type="PANTHER" id="PTHR42733:SF12">
    <property type="entry name" value="PROTEINASE"/>
    <property type="match status" value="1"/>
</dbReference>
<name>A0A418PZ47_9SPHN</name>
<dbReference type="InterPro" id="IPR002818">
    <property type="entry name" value="DJ-1/PfpI"/>
</dbReference>
<dbReference type="Gene3D" id="3.40.50.880">
    <property type="match status" value="1"/>
</dbReference>
<dbReference type="EMBL" id="QXTF01000003">
    <property type="protein sequence ID" value="RIX27358.1"/>
    <property type="molecule type" value="Genomic_DNA"/>
</dbReference>
<evidence type="ECO:0000313" key="3">
    <source>
        <dbReference type="EMBL" id="RIX27358.1"/>
    </source>
</evidence>
<gene>
    <name evidence="3" type="ORF">D3M59_09945</name>
</gene>
<keyword evidence="4" id="KW-1185">Reference proteome</keyword>
<dbReference type="Proteomes" id="UP000285023">
    <property type="component" value="Unassembled WGS sequence"/>
</dbReference>
<dbReference type="OrthoDB" id="9792284at2"/>
<comment type="caution">
    <text evidence="3">The sequence shown here is derived from an EMBL/GenBank/DDBJ whole genome shotgun (WGS) entry which is preliminary data.</text>
</comment>
<dbReference type="AlphaFoldDB" id="A0A418PZ47"/>
<dbReference type="PANTHER" id="PTHR42733">
    <property type="entry name" value="DJ-1 PROTEIN"/>
    <property type="match status" value="1"/>
</dbReference>
<protein>
    <submittedName>
        <fullName evidence="3">Type 1 glutamine amidotransferase</fullName>
    </submittedName>
</protein>
<evidence type="ECO:0000256" key="1">
    <source>
        <dbReference type="ARBA" id="ARBA00008542"/>
    </source>
</evidence>
<keyword evidence="3" id="KW-0315">Glutamine amidotransferase</keyword>
<reference evidence="3 4" key="1">
    <citation type="submission" date="2018-09" db="EMBL/GenBank/DDBJ databases">
        <title>Sphingomonas sp. DAC4.</title>
        <authorList>
            <person name="Seo T."/>
        </authorList>
    </citation>
    <scope>NUCLEOTIDE SEQUENCE [LARGE SCALE GENOMIC DNA]</scope>
    <source>
        <strain evidence="3 4">DAC4</strain>
    </source>
</reference>
<organism evidence="3 4">
    <name type="scientific">Sphingomonas edaphi</name>
    <dbReference type="NCBI Taxonomy" id="2315689"/>
    <lineage>
        <taxon>Bacteria</taxon>
        <taxon>Pseudomonadati</taxon>
        <taxon>Pseudomonadota</taxon>
        <taxon>Alphaproteobacteria</taxon>
        <taxon>Sphingomonadales</taxon>
        <taxon>Sphingomonadaceae</taxon>
        <taxon>Sphingomonas</taxon>
    </lineage>
</organism>
<dbReference type="PROSITE" id="PS51276">
    <property type="entry name" value="PEPTIDASE_C56_PFPI"/>
    <property type="match status" value="1"/>
</dbReference>
<sequence length="180" mass="19441">MPAIAETKILIVATNRFEESELFGPREILMERGASVTLASPDLDEIMGTVHDEPGKRIKPDMALDDVRAADFDALLLPGGVSNPDQLRMNEDAVGLVREFANSGKPVAAICHGPWLLVEADVLRGRKATSWPSIRTDLKNAGADVVDEEAVTDGNIVTSRKPEDVPAFTEALIKLVEARA</sequence>
<comment type="similarity">
    <text evidence="1">Belongs to the peptidase C56 family.</text>
</comment>
<dbReference type="CDD" id="cd03134">
    <property type="entry name" value="GATase1_PfpI_like"/>
    <property type="match status" value="1"/>
</dbReference>
<proteinExistence type="inferred from homology"/>
<feature type="domain" description="DJ-1/PfpI" evidence="2">
    <location>
        <begin position="8"/>
        <end position="174"/>
    </location>
</feature>
<dbReference type="RefSeq" id="WP_119533511.1">
    <property type="nucleotide sequence ID" value="NZ_QXTF01000003.1"/>
</dbReference>
<dbReference type="NCBIfam" id="TIGR01382">
    <property type="entry name" value="PfpI"/>
    <property type="match status" value="1"/>
</dbReference>
<evidence type="ECO:0000313" key="4">
    <source>
        <dbReference type="Proteomes" id="UP000285023"/>
    </source>
</evidence>
<dbReference type="InterPro" id="IPR006286">
    <property type="entry name" value="C56_PfpI-like"/>
</dbReference>
<accession>A0A418PZ47</accession>
<dbReference type="InterPro" id="IPR029062">
    <property type="entry name" value="Class_I_gatase-like"/>
</dbReference>
<keyword evidence="3" id="KW-0808">Transferase</keyword>
<dbReference type="Pfam" id="PF01965">
    <property type="entry name" value="DJ-1_PfpI"/>
    <property type="match status" value="1"/>
</dbReference>